<evidence type="ECO:0000259" key="1">
    <source>
        <dbReference type="Pfam" id="PF05368"/>
    </source>
</evidence>
<comment type="caution">
    <text evidence="2">The sequence shown here is derived from an EMBL/GenBank/DDBJ whole genome shotgun (WGS) entry which is preliminary data.</text>
</comment>
<name>A0A0L0K4P7_9ACTN</name>
<accession>A0A0L0K4P7</accession>
<dbReference type="OrthoDB" id="3250520at2"/>
<organism evidence="2 3">
    <name type="scientific">Streptomyces acidiscabies</name>
    <dbReference type="NCBI Taxonomy" id="42234"/>
    <lineage>
        <taxon>Bacteria</taxon>
        <taxon>Bacillati</taxon>
        <taxon>Actinomycetota</taxon>
        <taxon>Actinomycetes</taxon>
        <taxon>Kitasatosporales</taxon>
        <taxon>Streptomycetaceae</taxon>
        <taxon>Streptomyces</taxon>
    </lineage>
</organism>
<evidence type="ECO:0000313" key="3">
    <source>
        <dbReference type="Proteomes" id="UP000037151"/>
    </source>
</evidence>
<dbReference type="Pfam" id="PF05368">
    <property type="entry name" value="NmrA"/>
    <property type="match status" value="1"/>
</dbReference>
<dbReference type="InterPro" id="IPR051604">
    <property type="entry name" value="Ergot_Alk_Oxidoreductase"/>
</dbReference>
<dbReference type="Proteomes" id="UP000037151">
    <property type="component" value="Unassembled WGS sequence"/>
</dbReference>
<proteinExistence type="predicted"/>
<protein>
    <submittedName>
        <fullName evidence="2">NmrA family transcriptional regulator</fullName>
    </submittedName>
</protein>
<dbReference type="PATRIC" id="fig|42234.21.peg.4359"/>
<reference evidence="3" key="1">
    <citation type="submission" date="2014-07" db="EMBL/GenBank/DDBJ databases">
        <title>Genome sequencing of plant-pathogenic Streptomyces species.</title>
        <authorList>
            <person name="Harrison J."/>
            <person name="Sapp M."/>
            <person name="Thwaites R."/>
            <person name="Studholme D.J."/>
        </authorList>
    </citation>
    <scope>NUCLEOTIDE SEQUENCE [LARGE SCALE GENOMIC DNA]</scope>
    <source>
        <strain evidence="3">NCPPB 4445</strain>
    </source>
</reference>
<dbReference type="Gene3D" id="3.90.25.10">
    <property type="entry name" value="UDP-galactose 4-epimerase, domain 1"/>
    <property type="match status" value="1"/>
</dbReference>
<dbReference type="InterPro" id="IPR008030">
    <property type="entry name" value="NmrA-like"/>
</dbReference>
<gene>
    <name evidence="2" type="ORF">IQ63_21110</name>
</gene>
<dbReference type="PANTHER" id="PTHR43162:SF1">
    <property type="entry name" value="PRESTALK A DIFFERENTIATION PROTEIN A"/>
    <property type="match status" value="1"/>
</dbReference>
<dbReference type="RefSeq" id="WP_050372048.1">
    <property type="nucleotide sequence ID" value="NZ_KQ257822.1"/>
</dbReference>
<dbReference type="PANTHER" id="PTHR43162">
    <property type="match status" value="1"/>
</dbReference>
<dbReference type="AlphaFoldDB" id="A0A0L0K4P7"/>
<feature type="domain" description="NmrA-like" evidence="1">
    <location>
        <begin position="107"/>
        <end position="245"/>
    </location>
</feature>
<sequence length="277" mass="29322">MTNTATTLIITGATGRTGSRVAQAAQAAGLKIRPASRAQGFSWSDPATWADTLRGADAAYLVYPPDIGAPGAGEAIGGLAEQAVALGVRRLVLLSGRGEHSARAAEDALTSSGADWTIVRASWFNQNFSEGPMADGLRITGDLVFPADEVTEPFLDLADLAEVVTRTLTEGEKYVGRALDLSGPRLMTFRDAVAEIARASGRELTYTAVTSEQYAQVLTSFGLPPEEVAFLTATFASLLDGHNEFLSTDDIHEVLGRAPRDFAKYAREAATEGAWKA</sequence>
<evidence type="ECO:0000313" key="2">
    <source>
        <dbReference type="EMBL" id="KND32659.1"/>
    </source>
</evidence>
<dbReference type="SUPFAM" id="SSF51735">
    <property type="entry name" value="NAD(P)-binding Rossmann-fold domains"/>
    <property type="match status" value="1"/>
</dbReference>
<dbReference type="EMBL" id="JPPY01000132">
    <property type="protein sequence ID" value="KND32659.1"/>
    <property type="molecule type" value="Genomic_DNA"/>
</dbReference>
<dbReference type="Gene3D" id="3.40.50.720">
    <property type="entry name" value="NAD(P)-binding Rossmann-like Domain"/>
    <property type="match status" value="1"/>
</dbReference>
<dbReference type="InterPro" id="IPR036291">
    <property type="entry name" value="NAD(P)-bd_dom_sf"/>
</dbReference>